<comment type="similarity">
    <text evidence="2">Belongs to the WD repeat NOL10/ENP2 family.</text>
</comment>
<dbReference type="InterPro" id="IPR015943">
    <property type="entry name" value="WD40/YVTN_repeat-like_dom_sf"/>
</dbReference>
<comment type="caution">
    <text evidence="10">The sequence shown here is derived from an EMBL/GenBank/DDBJ whole genome shotgun (WGS) entry which is preliminary data.</text>
</comment>
<evidence type="ECO:0000259" key="7">
    <source>
        <dbReference type="Pfam" id="PF08159"/>
    </source>
</evidence>
<evidence type="ECO:0000256" key="5">
    <source>
        <dbReference type="ARBA" id="ARBA00023242"/>
    </source>
</evidence>
<dbReference type="InterPro" id="IPR056551">
    <property type="entry name" value="Beta-prop_NOL10_N"/>
</dbReference>
<feature type="domain" description="NUC153" evidence="7">
    <location>
        <begin position="577"/>
        <end position="604"/>
    </location>
</feature>
<feature type="compositionally biased region" description="Basic and acidic residues" evidence="6">
    <location>
        <begin position="790"/>
        <end position="800"/>
    </location>
</feature>
<evidence type="ECO:0000256" key="3">
    <source>
        <dbReference type="ARBA" id="ARBA00022574"/>
    </source>
</evidence>
<feature type="compositionally biased region" description="Acidic residues" evidence="6">
    <location>
        <begin position="615"/>
        <end position="627"/>
    </location>
</feature>
<dbReference type="PANTHER" id="PTHR14927">
    <property type="entry name" value="NUCLEOLAR PROTEIN 10"/>
    <property type="match status" value="1"/>
</dbReference>
<dbReference type="EMBL" id="PUHQ01000035">
    <property type="protein sequence ID" value="KAG0661403.1"/>
    <property type="molecule type" value="Genomic_DNA"/>
</dbReference>
<evidence type="ECO:0000256" key="2">
    <source>
        <dbReference type="ARBA" id="ARBA00005264"/>
    </source>
</evidence>
<keyword evidence="11" id="KW-1185">Reference proteome</keyword>
<feature type="compositionally biased region" description="Basic and acidic residues" evidence="6">
    <location>
        <begin position="538"/>
        <end position="548"/>
    </location>
</feature>
<evidence type="ECO:0000313" key="11">
    <source>
        <dbReference type="Proteomes" id="UP000777482"/>
    </source>
</evidence>
<sequence length="848" mass="92446">MVVSLASTGGAAKIYCVNGGGMTSKNAAAWLDAKLTDKNKRRKKGGQGGTGGEGEIRLIQDFDFPEASNKIKTTRDGKYLLATGTYKPRMKVFDLEELSMKMERVTDSENVDFCILSSDWMKTLHLQSDRSLELHTQSAAHYRVRMPRQGRTLAYHFPTCDALVGGSGPEVWRMNLEVGRFMKPFGLEGAADYDGGEGGRASGGGGSTGDAVTGVNAIDINPAHQLMCFGTETVNGQGTVEMWDPRSRARAGILRLPYASLLASSMSSATLKHPRLPGVDDALTNGGVSVTSLANRMDGLNLAVGTSTGHVLLYDLRANRPYTTKDQGYGLPVKKVEWVESAPATSSDADREGGWVASADEKVVKIWGKDTGNNLVAINPPMPINDLHIYPGTGLVFLANETSPMTGYYVPQLGPAPKWCRFLDNMTEEMEDDQETLVYDDYKFVDRQELDELNLGHLIGTDTLKPYMHGFFVDLRLYTKARAIANPFQYAEHRDKLIRDKLAAEQESRIRGAKKVTGSSSVPGVKVNKSLAKKLRAEEEAARKREAGEVDDEEDGDGRRKRKKKQQAVDGPNLLQDNRFADIFTNPDFEIDEESREFMLLNPSGGPRHNVPEKDSDESGADEDDDAAAGFDQGDSDEDDEESGSEADSDEASDDDFARESRAVPKAAPARSLAATTKKGSASSSSKQSSRPRPTLVAADDSDDETLSHARARPLALEDRAKQTFAQRTRQVAGRGSDGASRKRATLDSADQDGGDEIIRGAPGGGMEMSFIPQTKPQDEAATKRKVQKEKRDKEKKDKASFGMGLERTSGGAANEEAERELEGDEGSGRTKMRKPLRSASRNKTRFL</sequence>
<dbReference type="Pfam" id="PF08159">
    <property type="entry name" value="NUC153"/>
    <property type="match status" value="1"/>
</dbReference>
<keyword evidence="3" id="KW-0853">WD repeat</keyword>
<keyword evidence="5" id="KW-0539">Nucleus</keyword>
<dbReference type="InterPro" id="IPR056550">
    <property type="entry name" value="NOL10_2nd"/>
</dbReference>
<feature type="region of interest" description="Disordered" evidence="6">
    <location>
        <begin position="538"/>
        <end position="848"/>
    </location>
</feature>
<evidence type="ECO:0000313" key="10">
    <source>
        <dbReference type="EMBL" id="KAG0661403.1"/>
    </source>
</evidence>
<evidence type="ECO:0000256" key="1">
    <source>
        <dbReference type="ARBA" id="ARBA00004604"/>
    </source>
</evidence>
<reference evidence="10 11" key="1">
    <citation type="submission" date="2020-11" db="EMBL/GenBank/DDBJ databases">
        <title>Kefir isolates.</title>
        <authorList>
            <person name="Marcisauskas S."/>
            <person name="Kim Y."/>
            <person name="Blasche S."/>
        </authorList>
    </citation>
    <scope>NUCLEOTIDE SEQUENCE [LARGE SCALE GENOMIC DNA]</scope>
    <source>
        <strain evidence="10 11">KR</strain>
    </source>
</reference>
<feature type="compositionally biased region" description="Acidic residues" evidence="6">
    <location>
        <begin position="634"/>
        <end position="655"/>
    </location>
</feature>
<feature type="compositionally biased region" description="Acidic residues" evidence="6">
    <location>
        <begin position="816"/>
        <end position="826"/>
    </location>
</feature>
<feature type="compositionally biased region" description="Basic residues" evidence="6">
    <location>
        <begin position="831"/>
        <end position="848"/>
    </location>
</feature>
<feature type="domain" description="Nucleolar protein 10-like N-terminal" evidence="9">
    <location>
        <begin position="41"/>
        <end position="190"/>
    </location>
</feature>
<keyword evidence="4" id="KW-0677">Repeat</keyword>
<dbReference type="SUPFAM" id="SSF50978">
    <property type="entry name" value="WD40 repeat-like"/>
    <property type="match status" value="1"/>
</dbReference>
<evidence type="ECO:0000259" key="9">
    <source>
        <dbReference type="Pfam" id="PF23098"/>
    </source>
</evidence>
<dbReference type="InterPro" id="IPR040382">
    <property type="entry name" value="NOL10/Enp2"/>
</dbReference>
<dbReference type="Pfam" id="PF23098">
    <property type="entry name" value="Beta-prop_NOL10_N"/>
    <property type="match status" value="2"/>
</dbReference>
<comment type="subcellular location">
    <subcellularLocation>
        <location evidence="1">Nucleus</location>
        <location evidence="1">Nucleolus</location>
    </subcellularLocation>
</comment>
<organism evidence="10 11">
    <name type="scientific">Rhodotorula mucilaginosa</name>
    <name type="common">Yeast</name>
    <name type="synonym">Rhodotorula rubra</name>
    <dbReference type="NCBI Taxonomy" id="5537"/>
    <lineage>
        <taxon>Eukaryota</taxon>
        <taxon>Fungi</taxon>
        <taxon>Dikarya</taxon>
        <taxon>Basidiomycota</taxon>
        <taxon>Pucciniomycotina</taxon>
        <taxon>Microbotryomycetes</taxon>
        <taxon>Sporidiobolales</taxon>
        <taxon>Sporidiobolaceae</taxon>
        <taxon>Rhodotorula</taxon>
    </lineage>
</organism>
<dbReference type="OrthoDB" id="273340at2759"/>
<evidence type="ECO:0000259" key="8">
    <source>
        <dbReference type="Pfam" id="PF23097"/>
    </source>
</evidence>
<dbReference type="GO" id="GO:0030686">
    <property type="term" value="C:90S preribosome"/>
    <property type="evidence" value="ECO:0007669"/>
    <property type="project" value="TreeGrafter"/>
</dbReference>
<evidence type="ECO:0008006" key="12">
    <source>
        <dbReference type="Google" id="ProtNLM"/>
    </source>
</evidence>
<feature type="domain" description="Nucleolar protein 10-like N-terminal" evidence="9">
    <location>
        <begin position="211"/>
        <end position="434"/>
    </location>
</feature>
<protein>
    <recommendedName>
        <fullName evidence="12">NUC153 domain-containing protein</fullName>
    </recommendedName>
</protein>
<dbReference type="Proteomes" id="UP000777482">
    <property type="component" value="Unassembled WGS sequence"/>
</dbReference>
<dbReference type="Gene3D" id="2.130.10.10">
    <property type="entry name" value="YVTN repeat-like/Quinoprotein amine dehydrogenase"/>
    <property type="match status" value="1"/>
</dbReference>
<dbReference type="InterPro" id="IPR012580">
    <property type="entry name" value="NUC153"/>
</dbReference>
<name>A0A9P6W1V7_RHOMI</name>
<evidence type="ECO:0000256" key="6">
    <source>
        <dbReference type="SAM" id="MobiDB-lite"/>
    </source>
</evidence>
<dbReference type="InterPro" id="IPR036322">
    <property type="entry name" value="WD40_repeat_dom_sf"/>
</dbReference>
<accession>A0A9P6W1V7</accession>
<dbReference type="GO" id="GO:0032040">
    <property type="term" value="C:small-subunit processome"/>
    <property type="evidence" value="ECO:0007669"/>
    <property type="project" value="TreeGrafter"/>
</dbReference>
<gene>
    <name evidence="10" type="ORF">C6P46_004000</name>
</gene>
<feature type="domain" description="Nucleolar protein 10-like second" evidence="8">
    <location>
        <begin position="438"/>
        <end position="486"/>
    </location>
</feature>
<feature type="compositionally biased region" description="Low complexity" evidence="6">
    <location>
        <begin position="672"/>
        <end position="689"/>
    </location>
</feature>
<proteinExistence type="inferred from homology"/>
<dbReference type="GO" id="GO:0000462">
    <property type="term" value="P:maturation of SSU-rRNA from tricistronic rRNA transcript (SSU-rRNA, 5.8S rRNA, LSU-rRNA)"/>
    <property type="evidence" value="ECO:0007669"/>
    <property type="project" value="TreeGrafter"/>
</dbReference>
<dbReference type="Pfam" id="PF23097">
    <property type="entry name" value="NOL10_2nd"/>
    <property type="match status" value="1"/>
</dbReference>
<dbReference type="PANTHER" id="PTHR14927:SF0">
    <property type="entry name" value="NUCLEOLAR PROTEIN 10"/>
    <property type="match status" value="1"/>
</dbReference>
<evidence type="ECO:0000256" key="4">
    <source>
        <dbReference type="ARBA" id="ARBA00022737"/>
    </source>
</evidence>
<dbReference type="AlphaFoldDB" id="A0A9P6W1V7"/>